<evidence type="ECO:0000313" key="13">
    <source>
        <dbReference type="EMBL" id="KIY69902.1"/>
    </source>
</evidence>
<dbReference type="InterPro" id="IPR019168">
    <property type="entry name" value="NEP1-R1"/>
</dbReference>
<gene>
    <name evidence="13" type="ORF">CYLTODRAFT_392824</name>
</gene>
<name>A0A0D7BHG2_9AGAR</name>
<keyword evidence="9" id="KW-0539">Nucleus</keyword>
<evidence type="ECO:0000256" key="12">
    <source>
        <dbReference type="SAM" id="Phobius"/>
    </source>
</evidence>
<dbReference type="PANTHER" id="PTHR20996">
    <property type="entry name" value="NUCLEAR ENVELOPE PHOSPHATASE-REGULATORY SUBUNIT 1"/>
    <property type="match status" value="1"/>
</dbReference>
<evidence type="ECO:0000256" key="2">
    <source>
        <dbReference type="ARBA" id="ARBA00004496"/>
    </source>
</evidence>
<dbReference type="OrthoDB" id="5599171at2759"/>
<keyword evidence="8 12" id="KW-0472">Membrane</keyword>
<dbReference type="GO" id="GO:0031965">
    <property type="term" value="C:nuclear membrane"/>
    <property type="evidence" value="ECO:0007669"/>
    <property type="project" value="UniProtKB-SubCell"/>
</dbReference>
<evidence type="ECO:0000256" key="8">
    <source>
        <dbReference type="ARBA" id="ARBA00023136"/>
    </source>
</evidence>
<dbReference type="STRING" id="1314674.A0A0D7BHG2"/>
<dbReference type="PANTHER" id="PTHR20996:SF1">
    <property type="entry name" value="NUCLEAR ENVELOPE PHOSPHATASE-REGULATORY SUBUNIT 1"/>
    <property type="match status" value="1"/>
</dbReference>
<feature type="transmembrane region" description="Helical" evidence="12">
    <location>
        <begin position="101"/>
        <end position="120"/>
    </location>
</feature>
<dbReference type="EMBL" id="KN880476">
    <property type="protein sequence ID" value="KIY69902.1"/>
    <property type="molecule type" value="Genomic_DNA"/>
</dbReference>
<proteinExistence type="inferred from homology"/>
<keyword evidence="6 12" id="KW-1133">Transmembrane helix</keyword>
<feature type="compositionally biased region" description="Low complexity" evidence="11">
    <location>
        <begin position="291"/>
        <end position="307"/>
    </location>
</feature>
<dbReference type="Pfam" id="PF03907">
    <property type="entry name" value="Spo7"/>
    <property type="match status" value="1"/>
</dbReference>
<dbReference type="InterPro" id="IPR005605">
    <property type="entry name" value="Spo7"/>
</dbReference>
<dbReference type="GO" id="GO:0005737">
    <property type="term" value="C:cytoplasm"/>
    <property type="evidence" value="ECO:0007669"/>
    <property type="project" value="UniProtKB-SubCell"/>
</dbReference>
<protein>
    <recommendedName>
        <fullName evidence="10">Transmembrane protein 188</fullName>
    </recommendedName>
</protein>
<keyword evidence="4" id="KW-0963">Cytoplasm</keyword>
<evidence type="ECO:0000256" key="7">
    <source>
        <dbReference type="ARBA" id="ARBA00023098"/>
    </source>
</evidence>
<keyword evidence="14" id="KW-1185">Reference proteome</keyword>
<dbReference type="Proteomes" id="UP000054007">
    <property type="component" value="Unassembled WGS sequence"/>
</dbReference>
<evidence type="ECO:0000256" key="11">
    <source>
        <dbReference type="SAM" id="MobiDB-lite"/>
    </source>
</evidence>
<dbReference type="GO" id="GO:0019888">
    <property type="term" value="F:protein phosphatase regulator activity"/>
    <property type="evidence" value="ECO:0007669"/>
    <property type="project" value="InterPro"/>
</dbReference>
<reference evidence="13 14" key="1">
    <citation type="journal article" date="2015" name="Fungal Genet. Biol.">
        <title>Evolution of novel wood decay mechanisms in Agaricales revealed by the genome sequences of Fistulina hepatica and Cylindrobasidium torrendii.</title>
        <authorList>
            <person name="Floudas D."/>
            <person name="Held B.W."/>
            <person name="Riley R."/>
            <person name="Nagy L.G."/>
            <person name="Koehler G."/>
            <person name="Ransdell A.S."/>
            <person name="Younus H."/>
            <person name="Chow J."/>
            <person name="Chiniquy J."/>
            <person name="Lipzen A."/>
            <person name="Tritt A."/>
            <person name="Sun H."/>
            <person name="Haridas S."/>
            <person name="LaButti K."/>
            <person name="Ohm R.A."/>
            <person name="Kues U."/>
            <person name="Blanchette R.A."/>
            <person name="Grigoriev I.V."/>
            <person name="Minto R.E."/>
            <person name="Hibbett D.S."/>
        </authorList>
    </citation>
    <scope>NUCLEOTIDE SEQUENCE [LARGE SCALE GENOMIC DNA]</scope>
    <source>
        <strain evidence="13 14">FP15055 ss-10</strain>
    </source>
</reference>
<dbReference type="AlphaFoldDB" id="A0A0D7BHG2"/>
<evidence type="ECO:0000256" key="9">
    <source>
        <dbReference type="ARBA" id="ARBA00023242"/>
    </source>
</evidence>
<evidence type="ECO:0000256" key="4">
    <source>
        <dbReference type="ARBA" id="ARBA00022490"/>
    </source>
</evidence>
<accession>A0A0D7BHG2</accession>
<dbReference type="GO" id="GO:0006629">
    <property type="term" value="P:lipid metabolic process"/>
    <property type="evidence" value="ECO:0007669"/>
    <property type="project" value="UniProtKB-KW"/>
</dbReference>
<evidence type="ECO:0000256" key="10">
    <source>
        <dbReference type="ARBA" id="ARBA00030458"/>
    </source>
</evidence>
<feature type="compositionally biased region" description="Polar residues" evidence="11">
    <location>
        <begin position="254"/>
        <end position="288"/>
    </location>
</feature>
<evidence type="ECO:0000256" key="6">
    <source>
        <dbReference type="ARBA" id="ARBA00022989"/>
    </source>
</evidence>
<keyword evidence="7" id="KW-0443">Lipid metabolism</keyword>
<evidence type="ECO:0000313" key="14">
    <source>
        <dbReference type="Proteomes" id="UP000054007"/>
    </source>
</evidence>
<evidence type="ECO:0000256" key="5">
    <source>
        <dbReference type="ARBA" id="ARBA00022692"/>
    </source>
</evidence>
<evidence type="ECO:0000256" key="1">
    <source>
        <dbReference type="ARBA" id="ARBA00004232"/>
    </source>
</evidence>
<sequence>MPPRSTPPPRSRAFPPHDAATYRDLLLFEERLKTTAASLQKRKGRYQVFFISLLVTTFIMLVEVLLPRESSILLLPYRLALLHFLPSADPPQALPPLLPTSMLFVCMVTLMLFFASRLYADKIQYANRYVPHANKALRSFNMYLNVRKPSPFGKNPLSFFFGRPAAPSQTSSQLNPAGRRNSSVVLPSIPPASNPRGELIFSSRVDRNFKEGYERHRSTFERRREERRVLQLKETWWGRLMFWEKLPPPPVETPTHSRTSTLRGKGSRASSRTPTPSNASQPSTSLGVPTSPRRSVSPQSSVSSDSE</sequence>
<feature type="transmembrane region" description="Helical" evidence="12">
    <location>
        <begin position="48"/>
        <end position="66"/>
    </location>
</feature>
<organism evidence="13 14">
    <name type="scientific">Cylindrobasidium torrendii FP15055 ss-10</name>
    <dbReference type="NCBI Taxonomy" id="1314674"/>
    <lineage>
        <taxon>Eukaryota</taxon>
        <taxon>Fungi</taxon>
        <taxon>Dikarya</taxon>
        <taxon>Basidiomycota</taxon>
        <taxon>Agaricomycotina</taxon>
        <taxon>Agaricomycetes</taxon>
        <taxon>Agaricomycetidae</taxon>
        <taxon>Agaricales</taxon>
        <taxon>Marasmiineae</taxon>
        <taxon>Physalacriaceae</taxon>
        <taxon>Cylindrobasidium</taxon>
    </lineage>
</organism>
<feature type="region of interest" description="Disordered" evidence="11">
    <location>
        <begin position="247"/>
        <end position="307"/>
    </location>
</feature>
<dbReference type="GO" id="GO:0071595">
    <property type="term" value="C:Nem1-Spo7 phosphatase complex"/>
    <property type="evidence" value="ECO:0007669"/>
    <property type="project" value="InterPro"/>
</dbReference>
<comment type="subcellular location">
    <subcellularLocation>
        <location evidence="2">Cytoplasm</location>
    </subcellularLocation>
    <subcellularLocation>
        <location evidence="1">Nucleus membrane</location>
        <topology evidence="1">Multi-pass membrane protein</topology>
    </subcellularLocation>
</comment>
<feature type="region of interest" description="Disordered" evidence="11">
    <location>
        <begin position="169"/>
        <end position="190"/>
    </location>
</feature>
<comment type="similarity">
    <text evidence="3">Belongs to the CNEP1R1 family.</text>
</comment>
<feature type="compositionally biased region" description="Polar residues" evidence="11">
    <location>
        <begin position="169"/>
        <end position="185"/>
    </location>
</feature>
<keyword evidence="5 12" id="KW-0812">Transmembrane</keyword>
<evidence type="ECO:0000256" key="3">
    <source>
        <dbReference type="ARBA" id="ARBA00010998"/>
    </source>
</evidence>